<dbReference type="Proteomes" id="UP000784294">
    <property type="component" value="Unassembled WGS sequence"/>
</dbReference>
<evidence type="ECO:0000313" key="2">
    <source>
        <dbReference type="EMBL" id="VEL19950.1"/>
    </source>
</evidence>
<dbReference type="OrthoDB" id="10250284at2759"/>
<dbReference type="InterPro" id="IPR055429">
    <property type="entry name" value="TRAPPC13_M"/>
</dbReference>
<dbReference type="EMBL" id="CAAALY010044030">
    <property type="protein sequence ID" value="VEL19950.1"/>
    <property type="molecule type" value="Genomic_DNA"/>
</dbReference>
<dbReference type="GO" id="GO:1990072">
    <property type="term" value="C:TRAPPIII protein complex"/>
    <property type="evidence" value="ECO:0007669"/>
    <property type="project" value="TreeGrafter"/>
</dbReference>
<evidence type="ECO:0000313" key="3">
    <source>
        <dbReference type="Proteomes" id="UP000784294"/>
    </source>
</evidence>
<dbReference type="PANTHER" id="PTHR13134">
    <property type="entry name" value="TRAFFICKING PROTEIN PARTICLE COMPLEX SUBUNIT 13"/>
    <property type="match status" value="1"/>
</dbReference>
<gene>
    <name evidence="2" type="ORF">PXEA_LOCUS13390</name>
</gene>
<name>A0A448WTP9_9PLAT</name>
<dbReference type="PANTHER" id="PTHR13134:SF3">
    <property type="entry name" value="TRAFFICKING PROTEIN PARTICLE COMPLEX SUBUNIT 13"/>
    <property type="match status" value="1"/>
</dbReference>
<comment type="caution">
    <text evidence="2">The sequence shown here is derived from an EMBL/GenBank/DDBJ whole genome shotgun (WGS) entry which is preliminary data.</text>
</comment>
<dbReference type="InterPro" id="IPR010378">
    <property type="entry name" value="TRAPPC13"/>
</dbReference>
<organism evidence="2 3">
    <name type="scientific">Protopolystoma xenopodis</name>
    <dbReference type="NCBI Taxonomy" id="117903"/>
    <lineage>
        <taxon>Eukaryota</taxon>
        <taxon>Metazoa</taxon>
        <taxon>Spiralia</taxon>
        <taxon>Lophotrochozoa</taxon>
        <taxon>Platyhelminthes</taxon>
        <taxon>Monogenea</taxon>
        <taxon>Polyopisthocotylea</taxon>
        <taxon>Polystomatidea</taxon>
        <taxon>Polystomatidae</taxon>
        <taxon>Protopolystoma</taxon>
    </lineage>
</organism>
<dbReference type="AlphaFoldDB" id="A0A448WTP9"/>
<evidence type="ECO:0000259" key="1">
    <source>
        <dbReference type="Pfam" id="PF23647"/>
    </source>
</evidence>
<feature type="non-terminal residue" evidence="2">
    <location>
        <position position="107"/>
    </location>
</feature>
<proteinExistence type="predicted"/>
<keyword evidence="3" id="KW-1185">Reference proteome</keyword>
<feature type="domain" description="Trafficking protein particle complex subunit 13 middle" evidence="1">
    <location>
        <begin position="76"/>
        <end position="106"/>
    </location>
</feature>
<dbReference type="Pfam" id="PF23647">
    <property type="entry name" value="TRAPPC13_M"/>
    <property type="match status" value="1"/>
</dbReference>
<protein>
    <recommendedName>
        <fullName evidence="1">Trafficking protein particle complex subunit 13 middle domain-containing protein</fullName>
    </recommendedName>
</protein>
<reference evidence="2" key="1">
    <citation type="submission" date="2018-11" db="EMBL/GenBank/DDBJ databases">
        <authorList>
            <consortium name="Pathogen Informatics"/>
        </authorList>
    </citation>
    <scope>NUCLEOTIDE SEQUENCE</scope>
</reference>
<sequence>MVPFSLPARGESIFGAINLLQPRDVRQFLYHFPPLPKPSSSGGCSVATAGQSANLKGQSSGTFASDEAGLHVSQLPGQPTALGRLDITWRSTMGERGRLQTSTLKHV</sequence>
<accession>A0A448WTP9</accession>